<name>A0A2N4TXZ5_RALPI</name>
<proteinExistence type="predicted"/>
<dbReference type="RefSeq" id="WP_102064976.1">
    <property type="nucleotide sequence ID" value="NZ_PKQE01000001.1"/>
</dbReference>
<protein>
    <submittedName>
        <fullName evidence="1">Uncharacterized protein</fullName>
    </submittedName>
</protein>
<comment type="caution">
    <text evidence="1">The sequence shown here is derived from an EMBL/GenBank/DDBJ whole genome shotgun (WGS) entry which is preliminary data.</text>
</comment>
<sequence length="79" mass="8889">MPLKRFWLMSNNINRLMAERDMRSLSVAGSAQSGEGFAEYRQQLILEIGTVLRDDPLSTERDQAGFEELRAMAAEQVAA</sequence>
<dbReference type="EMBL" id="PKQE01000001">
    <property type="protein sequence ID" value="PLC44565.1"/>
    <property type="molecule type" value="Genomic_DNA"/>
</dbReference>
<evidence type="ECO:0000313" key="2">
    <source>
        <dbReference type="Proteomes" id="UP000234456"/>
    </source>
</evidence>
<dbReference type="Proteomes" id="UP000234456">
    <property type="component" value="Unassembled WGS sequence"/>
</dbReference>
<dbReference type="AlphaFoldDB" id="A0A2N4TXZ5"/>
<reference evidence="1 2" key="1">
    <citation type="submission" date="2017-12" db="EMBL/GenBank/DDBJ databases">
        <title>Draft genome sequence of Ralstonia pickettii 52.</title>
        <authorList>
            <person name="Zheng B."/>
        </authorList>
    </citation>
    <scope>NUCLEOTIDE SEQUENCE [LARGE SCALE GENOMIC DNA]</scope>
    <source>
        <strain evidence="1 2">52</strain>
    </source>
</reference>
<gene>
    <name evidence="1" type="ORF">C0Q88_07755</name>
</gene>
<accession>A0A2N4TXZ5</accession>
<evidence type="ECO:0000313" key="1">
    <source>
        <dbReference type="EMBL" id="PLC44565.1"/>
    </source>
</evidence>
<organism evidence="1 2">
    <name type="scientific">Ralstonia pickettii</name>
    <name type="common">Burkholderia pickettii</name>
    <dbReference type="NCBI Taxonomy" id="329"/>
    <lineage>
        <taxon>Bacteria</taxon>
        <taxon>Pseudomonadati</taxon>
        <taxon>Pseudomonadota</taxon>
        <taxon>Betaproteobacteria</taxon>
        <taxon>Burkholderiales</taxon>
        <taxon>Burkholderiaceae</taxon>
        <taxon>Ralstonia</taxon>
    </lineage>
</organism>